<dbReference type="GO" id="GO:0016787">
    <property type="term" value="F:hydrolase activity"/>
    <property type="evidence" value="ECO:0007669"/>
    <property type="project" value="UniProtKB-KW"/>
</dbReference>
<dbReference type="SUPFAM" id="SSF52172">
    <property type="entry name" value="CheY-like"/>
    <property type="match status" value="1"/>
</dbReference>
<dbReference type="PROSITE" id="PS50110">
    <property type="entry name" value="RESPONSE_REGULATORY"/>
    <property type="match status" value="1"/>
</dbReference>
<evidence type="ECO:0000313" key="5">
    <source>
        <dbReference type="Proteomes" id="UP000034539"/>
    </source>
</evidence>
<protein>
    <submittedName>
        <fullName evidence="4">Response regulator receiver modulated metal dependent phosphohydrolase</fullName>
    </submittedName>
</protein>
<feature type="modified residue" description="4-aspartylphosphate" evidence="2">
    <location>
        <position position="55"/>
    </location>
</feature>
<feature type="domain" description="Response regulatory" evidence="3">
    <location>
        <begin position="5"/>
        <end position="121"/>
    </location>
</feature>
<proteinExistence type="predicted"/>
<dbReference type="CDD" id="cd17569">
    <property type="entry name" value="REC_HupR-like"/>
    <property type="match status" value="1"/>
</dbReference>
<evidence type="ECO:0000313" key="4">
    <source>
        <dbReference type="EMBL" id="KKR33849.1"/>
    </source>
</evidence>
<dbReference type="AlphaFoldDB" id="A0A0G0Q0H2"/>
<dbReference type="SMART" id="SM00448">
    <property type="entry name" value="REC"/>
    <property type="match status" value="1"/>
</dbReference>
<organism evidence="4 5">
    <name type="scientific">Candidatus Gottesmanbacteria bacterium GW2011_GWC2_39_8</name>
    <dbReference type="NCBI Taxonomy" id="1618450"/>
    <lineage>
        <taxon>Bacteria</taxon>
        <taxon>Candidatus Gottesmaniibacteriota</taxon>
    </lineage>
</organism>
<dbReference type="EMBL" id="LBXN01000011">
    <property type="protein sequence ID" value="KKR33849.1"/>
    <property type="molecule type" value="Genomic_DNA"/>
</dbReference>
<evidence type="ECO:0000259" key="3">
    <source>
        <dbReference type="PROSITE" id="PS50110"/>
    </source>
</evidence>
<gene>
    <name evidence="4" type="ORF">UT63_C0011G0031</name>
</gene>
<dbReference type="PANTHER" id="PTHR44591">
    <property type="entry name" value="STRESS RESPONSE REGULATOR PROTEIN 1"/>
    <property type="match status" value="1"/>
</dbReference>
<dbReference type="GO" id="GO:0000160">
    <property type="term" value="P:phosphorelay signal transduction system"/>
    <property type="evidence" value="ECO:0007669"/>
    <property type="project" value="InterPro"/>
</dbReference>
<dbReference type="Gene3D" id="3.40.50.2300">
    <property type="match status" value="1"/>
</dbReference>
<dbReference type="PANTHER" id="PTHR44591:SF19">
    <property type="entry name" value="TWO-COMPONENT RESPONSE REGULATOR-RELATED"/>
    <property type="match status" value="1"/>
</dbReference>
<comment type="caution">
    <text evidence="4">The sequence shown here is derived from an EMBL/GenBank/DDBJ whole genome shotgun (WGS) entry which is preliminary data.</text>
</comment>
<keyword evidence="4" id="KW-0378">Hydrolase</keyword>
<name>A0A0G0Q0H2_9BACT</name>
<sequence length="242" mass="28164">MDKITMLIVDDEQYVLSALKRLFHSPKYEVFCAQDPANALELLEKNPHIGVIVCDQKLGENEGTDFFAKTKATHPDISRVLLTGYFNSQIAQNSLLKGEVYRFVTKPWNDDDLMMTVENSWKRYELLNQNRKLLNLIRSQNEHLNHLTLNLKNVIENRIERTVQSQKAIRAKKIQLQITHTLIKRLSRCKNLKEIFKTVLIELKKLIPFDTASIVVQLNPNQYLLLNPKTPFQLRNCFCTKA</sequence>
<dbReference type="InterPro" id="IPR001789">
    <property type="entry name" value="Sig_transdc_resp-reg_receiver"/>
</dbReference>
<accession>A0A0G0Q0H2</accession>
<keyword evidence="1 2" id="KW-0597">Phosphoprotein</keyword>
<dbReference type="InterPro" id="IPR011006">
    <property type="entry name" value="CheY-like_superfamily"/>
</dbReference>
<dbReference type="InterPro" id="IPR050595">
    <property type="entry name" value="Bact_response_regulator"/>
</dbReference>
<dbReference type="Pfam" id="PF00072">
    <property type="entry name" value="Response_reg"/>
    <property type="match status" value="1"/>
</dbReference>
<reference evidence="4 5" key="1">
    <citation type="journal article" date="2015" name="Nature">
        <title>rRNA introns, odd ribosomes, and small enigmatic genomes across a large radiation of phyla.</title>
        <authorList>
            <person name="Brown C.T."/>
            <person name="Hug L.A."/>
            <person name="Thomas B.C."/>
            <person name="Sharon I."/>
            <person name="Castelle C.J."/>
            <person name="Singh A."/>
            <person name="Wilkins M.J."/>
            <person name="Williams K.H."/>
            <person name="Banfield J.F."/>
        </authorList>
    </citation>
    <scope>NUCLEOTIDE SEQUENCE [LARGE SCALE GENOMIC DNA]</scope>
</reference>
<evidence type="ECO:0000256" key="1">
    <source>
        <dbReference type="ARBA" id="ARBA00022553"/>
    </source>
</evidence>
<evidence type="ECO:0000256" key="2">
    <source>
        <dbReference type="PROSITE-ProRule" id="PRU00169"/>
    </source>
</evidence>
<dbReference type="Proteomes" id="UP000034539">
    <property type="component" value="Unassembled WGS sequence"/>
</dbReference>